<protein>
    <submittedName>
        <fullName evidence="5">MFS general substrate transporter</fullName>
    </submittedName>
</protein>
<dbReference type="Proteomes" id="UP000703269">
    <property type="component" value="Unassembled WGS sequence"/>
</dbReference>
<feature type="transmembrane region" description="Helical" evidence="3">
    <location>
        <begin position="210"/>
        <end position="229"/>
    </location>
</feature>
<dbReference type="GO" id="GO:0016020">
    <property type="term" value="C:membrane"/>
    <property type="evidence" value="ECO:0007669"/>
    <property type="project" value="UniProtKB-SubCell"/>
</dbReference>
<keyword evidence="6" id="KW-1185">Reference proteome</keyword>
<dbReference type="InterPro" id="IPR050327">
    <property type="entry name" value="Proton-linked_MCT"/>
</dbReference>
<dbReference type="EMBL" id="BPQB01000106">
    <property type="protein sequence ID" value="GJE99307.1"/>
    <property type="molecule type" value="Genomic_DNA"/>
</dbReference>
<dbReference type="GO" id="GO:0022857">
    <property type="term" value="F:transmembrane transporter activity"/>
    <property type="evidence" value="ECO:0007669"/>
    <property type="project" value="InterPro"/>
</dbReference>
<comment type="subcellular location">
    <subcellularLocation>
        <location evidence="1">Membrane</location>
        <topology evidence="1">Multi-pass membrane protein</topology>
    </subcellularLocation>
</comment>
<dbReference type="InterPro" id="IPR036259">
    <property type="entry name" value="MFS_trans_sf"/>
</dbReference>
<dbReference type="Gene3D" id="1.20.1250.20">
    <property type="entry name" value="MFS general substrate transporter like domains"/>
    <property type="match status" value="2"/>
</dbReference>
<dbReference type="InterPro" id="IPR020846">
    <property type="entry name" value="MFS_dom"/>
</dbReference>
<reference evidence="5 6" key="1">
    <citation type="submission" date="2021-08" db="EMBL/GenBank/DDBJ databases">
        <title>Draft Genome Sequence of Phanerochaete sordida strain YK-624.</title>
        <authorList>
            <person name="Mori T."/>
            <person name="Dohra H."/>
            <person name="Suzuki T."/>
            <person name="Kawagishi H."/>
            <person name="Hirai H."/>
        </authorList>
    </citation>
    <scope>NUCLEOTIDE SEQUENCE [LARGE SCALE GENOMIC DNA]</scope>
    <source>
        <strain evidence="5 6">YK-624</strain>
    </source>
</reference>
<evidence type="ECO:0000313" key="5">
    <source>
        <dbReference type="EMBL" id="GJE99307.1"/>
    </source>
</evidence>
<feature type="transmembrane region" description="Helical" evidence="3">
    <location>
        <begin position="43"/>
        <end position="62"/>
    </location>
</feature>
<dbReference type="PANTHER" id="PTHR11360">
    <property type="entry name" value="MONOCARBOXYLATE TRANSPORTER"/>
    <property type="match status" value="1"/>
</dbReference>
<feature type="transmembrane region" description="Helical" evidence="3">
    <location>
        <begin position="145"/>
        <end position="166"/>
    </location>
</feature>
<name>A0A9P3GPS6_9APHY</name>
<dbReference type="OrthoDB" id="2213137at2759"/>
<evidence type="ECO:0000256" key="3">
    <source>
        <dbReference type="SAM" id="Phobius"/>
    </source>
</evidence>
<evidence type="ECO:0000259" key="4">
    <source>
        <dbReference type="PROSITE" id="PS50850"/>
    </source>
</evidence>
<evidence type="ECO:0000256" key="1">
    <source>
        <dbReference type="ARBA" id="ARBA00004141"/>
    </source>
</evidence>
<dbReference type="InterPro" id="IPR011701">
    <property type="entry name" value="MFS"/>
</dbReference>
<proteinExistence type="inferred from homology"/>
<dbReference type="Pfam" id="PF07690">
    <property type="entry name" value="MFS_1"/>
    <property type="match status" value="1"/>
</dbReference>
<feature type="transmembrane region" description="Helical" evidence="3">
    <location>
        <begin position="178"/>
        <end position="198"/>
    </location>
</feature>
<gene>
    <name evidence="5" type="ORF">PsYK624_155610</name>
</gene>
<dbReference type="SUPFAM" id="SSF103473">
    <property type="entry name" value="MFS general substrate transporter"/>
    <property type="match status" value="1"/>
</dbReference>
<comment type="caution">
    <text evidence="5">The sequence shown here is derived from an EMBL/GenBank/DDBJ whole genome shotgun (WGS) entry which is preliminary data.</text>
</comment>
<feature type="transmembrane region" description="Helical" evidence="3">
    <location>
        <begin position="121"/>
        <end position="139"/>
    </location>
</feature>
<comment type="similarity">
    <text evidence="2">Belongs to the major facilitator superfamily. Monocarboxylate porter (TC 2.A.1.13) family.</text>
</comment>
<feature type="transmembrane region" description="Helical" evidence="3">
    <location>
        <begin position="326"/>
        <end position="347"/>
    </location>
</feature>
<feature type="transmembrane region" description="Helical" evidence="3">
    <location>
        <begin position="263"/>
        <end position="284"/>
    </location>
</feature>
<feature type="domain" description="Major facilitator superfamily (MFS) profile" evidence="4">
    <location>
        <begin position="53"/>
        <end position="467"/>
    </location>
</feature>
<dbReference type="PROSITE" id="PS50850">
    <property type="entry name" value="MFS"/>
    <property type="match status" value="1"/>
</dbReference>
<accession>A0A9P3GPS6</accession>
<organism evidence="5 6">
    <name type="scientific">Phanerochaete sordida</name>
    <dbReference type="NCBI Taxonomy" id="48140"/>
    <lineage>
        <taxon>Eukaryota</taxon>
        <taxon>Fungi</taxon>
        <taxon>Dikarya</taxon>
        <taxon>Basidiomycota</taxon>
        <taxon>Agaricomycotina</taxon>
        <taxon>Agaricomycetes</taxon>
        <taxon>Polyporales</taxon>
        <taxon>Phanerochaetaceae</taxon>
        <taxon>Phanerochaete</taxon>
    </lineage>
</organism>
<keyword evidence="3" id="KW-0812">Transmembrane</keyword>
<feature type="transmembrane region" description="Helical" evidence="3">
    <location>
        <begin position="437"/>
        <end position="458"/>
    </location>
</feature>
<keyword evidence="3" id="KW-1133">Transmembrane helix</keyword>
<keyword evidence="3" id="KW-0472">Membrane</keyword>
<dbReference type="PANTHER" id="PTHR11360:SF287">
    <property type="entry name" value="MFS MONOCARBOXYLATE TRANSPORTER"/>
    <property type="match status" value="1"/>
</dbReference>
<evidence type="ECO:0000313" key="6">
    <source>
        <dbReference type="Proteomes" id="UP000703269"/>
    </source>
</evidence>
<evidence type="ECO:0000256" key="2">
    <source>
        <dbReference type="ARBA" id="ARBA00006727"/>
    </source>
</evidence>
<dbReference type="AlphaFoldDB" id="A0A9P3GPS6"/>
<feature type="transmembrane region" description="Helical" evidence="3">
    <location>
        <begin position="354"/>
        <end position="375"/>
    </location>
</feature>
<sequence length="467" mass="50098">MPSSIELQTIASEPATPAAESIQESAENAHLNESSLAPVDRGFGAWSFLAGAFLIEGLVWGFPNAYGVFLVKYLEDPAWASQKHARGLLPLIGPMASGIMYGAASVSFPMAARFPRHRRKAMWLGVVLIFVSLFAASFARTIPSLLALQGVMYAIGGALLYAPAIYYMSDWFVERRGLALGIIDAGTACGGLVLPLILPPLVDKHGSAKILRYYSIVCLGLLTLILPFVRGRLPEARMVHGPVNPRAFAVTQNRLFWLKDKTFWVINVANTLQGLAYFVPLLWLPTYASSLRLSSRDSSLSLALLNAASLVGRMGSGMLSDTVNPWLIASTTLMLTSLSIFILWGVLSYTFAGVLVYGIAYGCLAGGWTSLWASFLRPIAKDDPTHTTSMLGVLMLFRGIGNILSTPISTALQGDQSGLGDERIGVAGAYQGAYEKVIIYAGTCFAAAALVVAAGWAVNGPLSPRRR</sequence>
<feature type="transmembrane region" description="Helical" evidence="3">
    <location>
        <begin position="88"/>
        <end position="109"/>
    </location>
</feature>